<name>A0ABY7WI96_9SPHI</name>
<dbReference type="Proteomes" id="UP001221558">
    <property type="component" value="Chromosome"/>
</dbReference>
<proteinExistence type="predicted"/>
<sequence>MLHRRSFIILFTLLMGVVSVLPARNAGILNPLKKDALQANLQARKTNSSQTFDFYVYNFSNSSIYLTFNGNFPGGTTQHIVVPANTNAYPVTIQQGQYTIYASSANSFSMRYLMSCGYSGSGQSFTFEGVNLSPDFGGCPSLDIEAE</sequence>
<evidence type="ECO:0000313" key="2">
    <source>
        <dbReference type="Proteomes" id="UP001221558"/>
    </source>
</evidence>
<gene>
    <name evidence="1" type="ORF">PQ465_02850</name>
</gene>
<evidence type="ECO:0000313" key="1">
    <source>
        <dbReference type="EMBL" id="WDF69331.1"/>
    </source>
</evidence>
<organism evidence="1 2">
    <name type="scientific">Sphingobacterium oryzagri</name>
    <dbReference type="NCBI Taxonomy" id="3025669"/>
    <lineage>
        <taxon>Bacteria</taxon>
        <taxon>Pseudomonadati</taxon>
        <taxon>Bacteroidota</taxon>
        <taxon>Sphingobacteriia</taxon>
        <taxon>Sphingobacteriales</taxon>
        <taxon>Sphingobacteriaceae</taxon>
        <taxon>Sphingobacterium</taxon>
    </lineage>
</organism>
<dbReference type="EMBL" id="CP117880">
    <property type="protein sequence ID" value="WDF69331.1"/>
    <property type="molecule type" value="Genomic_DNA"/>
</dbReference>
<dbReference type="RefSeq" id="WP_274268055.1">
    <property type="nucleotide sequence ID" value="NZ_CP117880.1"/>
</dbReference>
<reference evidence="1 2" key="1">
    <citation type="submission" date="2023-02" db="EMBL/GenBank/DDBJ databases">
        <title>Genome sequence of Sphingobacterium sp. KACC 22765.</title>
        <authorList>
            <person name="Kim S."/>
            <person name="Heo J."/>
            <person name="Kwon S.-W."/>
        </authorList>
    </citation>
    <scope>NUCLEOTIDE SEQUENCE [LARGE SCALE GENOMIC DNA]</scope>
    <source>
        <strain evidence="1 2">KACC 22765</strain>
    </source>
</reference>
<accession>A0ABY7WI96</accession>
<keyword evidence="2" id="KW-1185">Reference proteome</keyword>
<protein>
    <submittedName>
        <fullName evidence="1">Uncharacterized protein</fullName>
    </submittedName>
</protein>